<sequence length="161" mass="18363">MTDTTRKQTPIAKVYEALSAIADNRITMRDTDALVTSSNYSKRYTVRISDDLYSSNDNATYWQHYAGYPIVAVLIKQGKLVLPNHSKELLAAFKDINWKKLNLAHKNNYDQAVSDFLNRSAQPDQIKQLVQVIFDQLNQLPFSVKGNRAKLIKLVKEDSSK</sequence>
<name>A0A0R1SDW6_9LACO</name>
<gene>
    <name evidence="1" type="ORF">FC85_GL001372</name>
</gene>
<evidence type="ECO:0000313" key="2">
    <source>
        <dbReference type="Proteomes" id="UP000052013"/>
    </source>
</evidence>
<comment type="caution">
    <text evidence="1">The sequence shown here is derived from an EMBL/GenBank/DDBJ whole genome shotgun (WGS) entry which is preliminary data.</text>
</comment>
<accession>A0A0R1SDW6</accession>
<dbReference type="STRING" id="1423739.FC85_GL001372"/>
<proteinExistence type="predicted"/>
<dbReference type="PATRIC" id="fig|1423739.3.peg.1436"/>
<dbReference type="EMBL" id="AZEY01000098">
    <property type="protein sequence ID" value="KRL64104.1"/>
    <property type="molecule type" value="Genomic_DNA"/>
</dbReference>
<evidence type="ECO:0000313" key="1">
    <source>
        <dbReference type="EMBL" id="KRL64104.1"/>
    </source>
</evidence>
<protein>
    <submittedName>
        <fullName evidence="1">Uncharacterized protein</fullName>
    </submittedName>
</protein>
<dbReference type="RefSeq" id="WP_057865795.1">
    <property type="nucleotide sequence ID" value="NZ_AZEY01000098.1"/>
</dbReference>
<dbReference type="AlphaFoldDB" id="A0A0R1SDW6"/>
<dbReference type="Proteomes" id="UP000052013">
    <property type="component" value="Unassembled WGS sequence"/>
</dbReference>
<organism evidence="1 2">
    <name type="scientific">Lentilactobacillus diolivorans DSM 14421</name>
    <dbReference type="NCBI Taxonomy" id="1423739"/>
    <lineage>
        <taxon>Bacteria</taxon>
        <taxon>Bacillati</taxon>
        <taxon>Bacillota</taxon>
        <taxon>Bacilli</taxon>
        <taxon>Lactobacillales</taxon>
        <taxon>Lactobacillaceae</taxon>
        <taxon>Lentilactobacillus</taxon>
    </lineage>
</organism>
<reference evidence="1 2" key="1">
    <citation type="journal article" date="2015" name="Genome Announc.">
        <title>Expanding the biotechnology potential of lactobacilli through comparative genomics of 213 strains and associated genera.</title>
        <authorList>
            <person name="Sun Z."/>
            <person name="Harris H.M."/>
            <person name="McCann A."/>
            <person name="Guo C."/>
            <person name="Argimon S."/>
            <person name="Zhang W."/>
            <person name="Yang X."/>
            <person name="Jeffery I.B."/>
            <person name="Cooney J.C."/>
            <person name="Kagawa T.F."/>
            <person name="Liu W."/>
            <person name="Song Y."/>
            <person name="Salvetti E."/>
            <person name="Wrobel A."/>
            <person name="Rasinkangas P."/>
            <person name="Parkhill J."/>
            <person name="Rea M.C."/>
            <person name="O'Sullivan O."/>
            <person name="Ritari J."/>
            <person name="Douillard F.P."/>
            <person name="Paul Ross R."/>
            <person name="Yang R."/>
            <person name="Briner A.E."/>
            <person name="Felis G.E."/>
            <person name="de Vos W.M."/>
            <person name="Barrangou R."/>
            <person name="Klaenhammer T.R."/>
            <person name="Caufield P.W."/>
            <person name="Cui Y."/>
            <person name="Zhang H."/>
            <person name="O'Toole P.W."/>
        </authorList>
    </citation>
    <scope>NUCLEOTIDE SEQUENCE [LARGE SCALE GENOMIC DNA]</scope>
    <source>
        <strain evidence="1 2">DSM 14421</strain>
    </source>
</reference>